<protein>
    <recommendedName>
        <fullName evidence="4">NAC domain-containing protein</fullName>
    </recommendedName>
</protein>
<evidence type="ECO:0000313" key="2">
    <source>
        <dbReference type="EMBL" id="KAK6154361.1"/>
    </source>
</evidence>
<gene>
    <name evidence="2" type="ORF">DH2020_008609</name>
</gene>
<feature type="region of interest" description="Disordered" evidence="1">
    <location>
        <begin position="90"/>
        <end position="127"/>
    </location>
</feature>
<keyword evidence="3" id="KW-1185">Reference proteome</keyword>
<comment type="caution">
    <text evidence="2">The sequence shown here is derived from an EMBL/GenBank/DDBJ whole genome shotgun (WGS) entry which is preliminary data.</text>
</comment>
<sequence>MMKFPTALVGNSGYAPASEASSRQSQDGGEIVYRVEDEPGDRSGLLEGNWERPGNLQLKDMRTCKLAYHYLSRNSEDEWVISRVFRKNGSGTSSAAGGGKKRSSDGIPEANSPSSATLPPLLEPSAADFDGSKEHVPCFSTTAPTSLGHNSIFEFPPPPSSLSAVVYDPSSTSHFPSMRSLQENLHRPLFFSADGPPPMHDSAEEMFSFNSPNQWPAAENQKICPDDQLDCMWSC</sequence>
<accession>A0ABR0X576</accession>
<evidence type="ECO:0008006" key="4">
    <source>
        <dbReference type="Google" id="ProtNLM"/>
    </source>
</evidence>
<evidence type="ECO:0000313" key="3">
    <source>
        <dbReference type="Proteomes" id="UP001318860"/>
    </source>
</evidence>
<feature type="region of interest" description="Disordered" evidence="1">
    <location>
        <begin position="1"/>
        <end position="52"/>
    </location>
</feature>
<dbReference type="EMBL" id="JABTTQ020000005">
    <property type="protein sequence ID" value="KAK6154361.1"/>
    <property type="molecule type" value="Genomic_DNA"/>
</dbReference>
<organism evidence="2 3">
    <name type="scientific">Rehmannia glutinosa</name>
    <name type="common">Chinese foxglove</name>
    <dbReference type="NCBI Taxonomy" id="99300"/>
    <lineage>
        <taxon>Eukaryota</taxon>
        <taxon>Viridiplantae</taxon>
        <taxon>Streptophyta</taxon>
        <taxon>Embryophyta</taxon>
        <taxon>Tracheophyta</taxon>
        <taxon>Spermatophyta</taxon>
        <taxon>Magnoliopsida</taxon>
        <taxon>eudicotyledons</taxon>
        <taxon>Gunneridae</taxon>
        <taxon>Pentapetalae</taxon>
        <taxon>asterids</taxon>
        <taxon>lamiids</taxon>
        <taxon>Lamiales</taxon>
        <taxon>Orobanchaceae</taxon>
        <taxon>Rehmannieae</taxon>
        <taxon>Rehmannia</taxon>
    </lineage>
</organism>
<dbReference type="Proteomes" id="UP001318860">
    <property type="component" value="Unassembled WGS sequence"/>
</dbReference>
<name>A0ABR0X576_REHGL</name>
<reference evidence="2 3" key="1">
    <citation type="journal article" date="2021" name="Comput. Struct. Biotechnol. J.">
        <title>De novo genome assembly of the potent medicinal plant Rehmannia glutinosa using nanopore technology.</title>
        <authorList>
            <person name="Ma L."/>
            <person name="Dong C."/>
            <person name="Song C."/>
            <person name="Wang X."/>
            <person name="Zheng X."/>
            <person name="Niu Y."/>
            <person name="Chen S."/>
            <person name="Feng W."/>
        </authorList>
    </citation>
    <scope>NUCLEOTIDE SEQUENCE [LARGE SCALE GENOMIC DNA]</scope>
    <source>
        <strain evidence="2">DH-2019</strain>
    </source>
</reference>
<proteinExistence type="predicted"/>
<evidence type="ECO:0000256" key="1">
    <source>
        <dbReference type="SAM" id="MobiDB-lite"/>
    </source>
</evidence>